<dbReference type="InterPro" id="IPR006683">
    <property type="entry name" value="Thioestr_dom"/>
</dbReference>
<evidence type="ECO:0000259" key="2">
    <source>
        <dbReference type="Pfam" id="PF03061"/>
    </source>
</evidence>
<feature type="domain" description="Thioesterase" evidence="2">
    <location>
        <begin position="434"/>
        <end position="486"/>
    </location>
</feature>
<dbReference type="CDD" id="cd03443">
    <property type="entry name" value="PaaI_thioesterase"/>
    <property type="match status" value="1"/>
</dbReference>
<dbReference type="Pfam" id="PF03061">
    <property type="entry name" value="4HBT"/>
    <property type="match status" value="1"/>
</dbReference>
<dbReference type="EMBL" id="ML977519">
    <property type="protein sequence ID" value="KAF2124402.1"/>
    <property type="molecule type" value="Genomic_DNA"/>
</dbReference>
<dbReference type="GeneID" id="54411363"/>
<dbReference type="RefSeq" id="XP_033518795.1">
    <property type="nucleotide sequence ID" value="XM_033670931.1"/>
</dbReference>
<dbReference type="AlphaFoldDB" id="A0A6A5ZXB1"/>
<feature type="compositionally biased region" description="Basic and acidic residues" evidence="1">
    <location>
        <begin position="391"/>
        <end position="408"/>
    </location>
</feature>
<dbReference type="Proteomes" id="UP000799771">
    <property type="component" value="Unassembled WGS sequence"/>
</dbReference>
<keyword evidence="4" id="KW-1185">Reference proteome</keyword>
<feature type="region of interest" description="Disordered" evidence="1">
    <location>
        <begin position="41"/>
        <end position="67"/>
    </location>
</feature>
<evidence type="ECO:0000313" key="4">
    <source>
        <dbReference type="Proteomes" id="UP000799771"/>
    </source>
</evidence>
<gene>
    <name evidence="3" type="ORF">P153DRAFT_390441</name>
</gene>
<dbReference type="SUPFAM" id="SSF54637">
    <property type="entry name" value="Thioesterase/thiol ester dehydrase-isomerase"/>
    <property type="match status" value="1"/>
</dbReference>
<dbReference type="OrthoDB" id="506431at2759"/>
<evidence type="ECO:0000256" key="1">
    <source>
        <dbReference type="SAM" id="MobiDB-lite"/>
    </source>
</evidence>
<proteinExistence type="predicted"/>
<name>A0A6A5ZXB1_9PLEO</name>
<accession>A0A6A5ZXB1</accession>
<organism evidence="3 4">
    <name type="scientific">Dothidotthia symphoricarpi CBS 119687</name>
    <dbReference type="NCBI Taxonomy" id="1392245"/>
    <lineage>
        <taxon>Eukaryota</taxon>
        <taxon>Fungi</taxon>
        <taxon>Dikarya</taxon>
        <taxon>Ascomycota</taxon>
        <taxon>Pezizomycotina</taxon>
        <taxon>Dothideomycetes</taxon>
        <taxon>Pleosporomycetidae</taxon>
        <taxon>Pleosporales</taxon>
        <taxon>Dothidotthiaceae</taxon>
        <taxon>Dothidotthia</taxon>
    </lineage>
</organism>
<evidence type="ECO:0000313" key="3">
    <source>
        <dbReference type="EMBL" id="KAF2124402.1"/>
    </source>
</evidence>
<feature type="region of interest" description="Disordered" evidence="1">
    <location>
        <begin position="382"/>
        <end position="413"/>
    </location>
</feature>
<dbReference type="Gene3D" id="3.10.129.10">
    <property type="entry name" value="Hotdog Thioesterase"/>
    <property type="match status" value="1"/>
</dbReference>
<dbReference type="InterPro" id="IPR052061">
    <property type="entry name" value="PTE-AB_protein"/>
</dbReference>
<dbReference type="InterPro" id="IPR029069">
    <property type="entry name" value="HotDog_dom_sf"/>
</dbReference>
<dbReference type="PANTHER" id="PTHR47260:SF3">
    <property type="entry name" value="THIOESTERASE FAMILY PROTEIN (AFU_ORTHOLOGUE AFUA_7G03960)"/>
    <property type="match status" value="1"/>
</dbReference>
<sequence>MSGAVAPPNKDGAVDKFTMDDERPFDSYIAKYNAEKELKKNPALQAELHGQRTATSSGPNTPKRKRSRVFSPIDVLPHFTYPIFVPKKNLGALGKLFDTISLISTDVNHDFLNKLADYGVFYRAVRSLAPTIIHVSSLLSIVTTEGHGAPGRKRSLRSICSSPSLLSSNIKTVYPMIRFTEPADLGPTTSQLYSTGNSPHVVTKDSFEYFLQLLLNDQQEMIQKVIVLSDRTNNPVHLIPATSGSPPHLNRRVAHPPPPDCPTPIPSVHDNDYHVLSTSNSQLPITRPHYPLYTPTMSVPKREHIEDLTAHEWCQTLLFDPTITRVSKRMIPDERKDVSNSFFTQTLFTDDAVRAYITLYRAAKQGGEAGAGDAVFTSAAPTLDGQGYEGDAARQRERQGPREEKVWDPADPDTAEGITLVSLGEGIDGGVRRLHGGVSATLLDQVMGTLISYVYENTCATSELRVKYLKAVVTPCVLLCRAKIVREVGRWVEVVGWVEDGCGTVFAEAWGAFVLSKAGSSNL</sequence>
<protein>
    <recommendedName>
        <fullName evidence="2">Thioesterase domain-containing protein</fullName>
    </recommendedName>
</protein>
<dbReference type="PANTHER" id="PTHR47260">
    <property type="entry name" value="UPF0644 PROTEIN PB2B4.06"/>
    <property type="match status" value="1"/>
</dbReference>
<reference evidence="3" key="1">
    <citation type="journal article" date="2020" name="Stud. Mycol.">
        <title>101 Dothideomycetes genomes: a test case for predicting lifestyles and emergence of pathogens.</title>
        <authorList>
            <person name="Haridas S."/>
            <person name="Albert R."/>
            <person name="Binder M."/>
            <person name="Bloem J."/>
            <person name="Labutti K."/>
            <person name="Salamov A."/>
            <person name="Andreopoulos B."/>
            <person name="Baker S."/>
            <person name="Barry K."/>
            <person name="Bills G."/>
            <person name="Bluhm B."/>
            <person name="Cannon C."/>
            <person name="Castanera R."/>
            <person name="Culley D."/>
            <person name="Daum C."/>
            <person name="Ezra D."/>
            <person name="Gonzalez J."/>
            <person name="Henrissat B."/>
            <person name="Kuo A."/>
            <person name="Liang C."/>
            <person name="Lipzen A."/>
            <person name="Lutzoni F."/>
            <person name="Magnuson J."/>
            <person name="Mondo S."/>
            <person name="Nolan M."/>
            <person name="Ohm R."/>
            <person name="Pangilinan J."/>
            <person name="Park H.-J."/>
            <person name="Ramirez L."/>
            <person name="Alfaro M."/>
            <person name="Sun H."/>
            <person name="Tritt A."/>
            <person name="Yoshinaga Y."/>
            <person name="Zwiers L.-H."/>
            <person name="Turgeon B."/>
            <person name="Goodwin S."/>
            <person name="Spatafora J."/>
            <person name="Crous P."/>
            <person name="Grigoriev I."/>
        </authorList>
    </citation>
    <scope>NUCLEOTIDE SEQUENCE</scope>
    <source>
        <strain evidence="3">CBS 119687</strain>
    </source>
</reference>